<dbReference type="RefSeq" id="XP_022716299.1">
    <property type="nucleotide sequence ID" value="XM_022860564.1"/>
</dbReference>
<gene>
    <name evidence="3 4" type="primary">LOC111275310</name>
</gene>
<dbReference type="RefSeq" id="XP_022716298.1">
    <property type="nucleotide sequence ID" value="XM_022860563.1"/>
</dbReference>
<dbReference type="PANTHER" id="PTHR46635:SF1">
    <property type="entry name" value="GLYCOSYL TRANSFERASE FAMILY 1 PROTEIN"/>
    <property type="match status" value="1"/>
</dbReference>
<dbReference type="OrthoDB" id="1938607at2759"/>
<dbReference type="AlphaFoldDB" id="A0A6P5WK18"/>
<keyword evidence="1" id="KW-0472">Membrane</keyword>
<keyword evidence="1" id="KW-0812">Transmembrane</keyword>
<protein>
    <submittedName>
        <fullName evidence="3 4">Uncharacterized protein LOC111275310</fullName>
    </submittedName>
</protein>
<keyword evidence="1" id="KW-1133">Transmembrane helix</keyword>
<evidence type="ECO:0000313" key="3">
    <source>
        <dbReference type="RefSeq" id="XP_022716298.1"/>
    </source>
</evidence>
<dbReference type="Proteomes" id="UP000515121">
    <property type="component" value="Unplaced"/>
</dbReference>
<accession>A0A6P5WK18</accession>
<dbReference type="GeneID" id="111275310"/>
<keyword evidence="2" id="KW-1185">Reference proteome</keyword>
<reference evidence="3 4" key="1">
    <citation type="submission" date="2025-04" db="UniProtKB">
        <authorList>
            <consortium name="RefSeq"/>
        </authorList>
    </citation>
    <scope>IDENTIFICATION</scope>
    <source>
        <tissue evidence="3 4">Fruit stalk</tissue>
    </source>
</reference>
<organism evidence="2 3">
    <name type="scientific">Durio zibethinus</name>
    <name type="common">Durian</name>
    <dbReference type="NCBI Taxonomy" id="66656"/>
    <lineage>
        <taxon>Eukaryota</taxon>
        <taxon>Viridiplantae</taxon>
        <taxon>Streptophyta</taxon>
        <taxon>Embryophyta</taxon>
        <taxon>Tracheophyta</taxon>
        <taxon>Spermatophyta</taxon>
        <taxon>Magnoliopsida</taxon>
        <taxon>eudicotyledons</taxon>
        <taxon>Gunneridae</taxon>
        <taxon>Pentapetalae</taxon>
        <taxon>rosids</taxon>
        <taxon>malvids</taxon>
        <taxon>Malvales</taxon>
        <taxon>Malvaceae</taxon>
        <taxon>Helicteroideae</taxon>
        <taxon>Durio</taxon>
    </lineage>
</organism>
<dbReference type="PANTHER" id="PTHR46635">
    <property type="entry name" value="GLYCOSYL TRANSFERASE FAMILY 1 PROTEIN"/>
    <property type="match status" value="1"/>
</dbReference>
<name>A0A6P5WK18_DURZI</name>
<sequence length="162" mass="18864">MGGLDFGQDIKLEPCKLLEKFQRETKQVNLGSSSGFNRSQYCFRCRKPQLALVGAKILLFLFIQCCYYLFIAFFFQNLYFKVFDDLLVDPQQLLMVTIATALREIGYEIQVDSLEEGPVHNVWRNIGVTITILNDKLNEIEVDWLRGRIGFWCDILHDNIEN</sequence>
<dbReference type="KEGG" id="dzi:111275310"/>
<proteinExistence type="predicted"/>
<evidence type="ECO:0000313" key="2">
    <source>
        <dbReference type="Proteomes" id="UP000515121"/>
    </source>
</evidence>
<evidence type="ECO:0000256" key="1">
    <source>
        <dbReference type="SAM" id="Phobius"/>
    </source>
</evidence>
<evidence type="ECO:0000313" key="4">
    <source>
        <dbReference type="RefSeq" id="XP_022716299.1"/>
    </source>
</evidence>
<feature type="transmembrane region" description="Helical" evidence="1">
    <location>
        <begin position="50"/>
        <end position="75"/>
    </location>
</feature>